<feature type="domain" description="DNA methylase adenine-specific" evidence="8">
    <location>
        <begin position="79"/>
        <end position="176"/>
    </location>
</feature>
<dbReference type="PANTHER" id="PTHR42933:SF3">
    <property type="entry name" value="TYPE I RESTRICTION ENZYME MJAVIII METHYLASE SUBUNIT"/>
    <property type="match status" value="1"/>
</dbReference>
<dbReference type="GO" id="GO:0009307">
    <property type="term" value="P:DNA restriction-modification system"/>
    <property type="evidence" value="ECO:0007669"/>
    <property type="project" value="UniProtKB-KW"/>
</dbReference>
<evidence type="ECO:0000313" key="9">
    <source>
        <dbReference type="EMBL" id="BBE19823.1"/>
    </source>
</evidence>
<dbReference type="RefSeq" id="WP_318348036.1">
    <property type="nucleotide sequence ID" value="NZ_AP018694.1"/>
</dbReference>
<comment type="similarity">
    <text evidence="1">Belongs to the N(4)/N(6)-methyltransferase family.</text>
</comment>
<reference evidence="9" key="1">
    <citation type="journal article" date="2020" name="Int. J. Syst. Evol. Microbiol.">
        <title>Aquipluma nitroreducens gen. nov. sp. nov., a novel facultatively anaerobic bacterium isolated from a freshwater lake.</title>
        <authorList>
            <person name="Watanabe M."/>
            <person name="Kojima H."/>
            <person name="Fukui M."/>
        </authorList>
    </citation>
    <scope>NUCLEOTIDE SEQUENCE</scope>
    <source>
        <strain evidence="9">MeG22</strain>
    </source>
</reference>
<dbReference type="Gene3D" id="3.40.50.150">
    <property type="entry name" value="Vaccinia Virus protein VP39"/>
    <property type="match status" value="1"/>
</dbReference>
<dbReference type="SUPFAM" id="SSF53335">
    <property type="entry name" value="S-adenosyl-L-methionine-dependent methyltransferases"/>
    <property type="match status" value="1"/>
</dbReference>
<dbReference type="GO" id="GO:0032259">
    <property type="term" value="P:methylation"/>
    <property type="evidence" value="ECO:0007669"/>
    <property type="project" value="UniProtKB-KW"/>
</dbReference>
<dbReference type="PRINTS" id="PR00507">
    <property type="entry name" value="N12N6MTFRASE"/>
</dbReference>
<keyword evidence="10" id="KW-1185">Reference proteome</keyword>
<dbReference type="InterPro" id="IPR003356">
    <property type="entry name" value="DNA_methylase_A-5"/>
</dbReference>
<dbReference type="GO" id="GO:0003677">
    <property type="term" value="F:DNA binding"/>
    <property type="evidence" value="ECO:0007669"/>
    <property type="project" value="InterPro"/>
</dbReference>
<evidence type="ECO:0000256" key="2">
    <source>
        <dbReference type="ARBA" id="ARBA00011900"/>
    </source>
</evidence>
<evidence type="ECO:0000259" key="8">
    <source>
        <dbReference type="Pfam" id="PF02384"/>
    </source>
</evidence>
<dbReference type="Proteomes" id="UP001193389">
    <property type="component" value="Chromosome"/>
</dbReference>
<keyword evidence="6" id="KW-0680">Restriction system</keyword>
<keyword evidence="5" id="KW-0949">S-adenosyl-L-methionine</keyword>
<dbReference type="Pfam" id="PF02384">
    <property type="entry name" value="N6_Mtase"/>
    <property type="match status" value="1"/>
</dbReference>
<dbReference type="EC" id="2.1.1.72" evidence="2"/>
<evidence type="ECO:0000256" key="4">
    <source>
        <dbReference type="ARBA" id="ARBA00022679"/>
    </source>
</evidence>
<keyword evidence="4" id="KW-0808">Transferase</keyword>
<comment type="catalytic activity">
    <reaction evidence="7">
        <text>a 2'-deoxyadenosine in DNA + S-adenosyl-L-methionine = an N(6)-methyl-2'-deoxyadenosine in DNA + S-adenosyl-L-homocysteine + H(+)</text>
        <dbReference type="Rhea" id="RHEA:15197"/>
        <dbReference type="Rhea" id="RHEA-COMP:12418"/>
        <dbReference type="Rhea" id="RHEA-COMP:12419"/>
        <dbReference type="ChEBI" id="CHEBI:15378"/>
        <dbReference type="ChEBI" id="CHEBI:57856"/>
        <dbReference type="ChEBI" id="CHEBI:59789"/>
        <dbReference type="ChEBI" id="CHEBI:90615"/>
        <dbReference type="ChEBI" id="CHEBI:90616"/>
        <dbReference type="EC" id="2.1.1.72"/>
    </reaction>
</comment>
<dbReference type="EMBL" id="AP018694">
    <property type="protein sequence ID" value="BBE19823.1"/>
    <property type="molecule type" value="Genomic_DNA"/>
</dbReference>
<accession>A0A5K7SE27</accession>
<evidence type="ECO:0000313" key="10">
    <source>
        <dbReference type="Proteomes" id="UP001193389"/>
    </source>
</evidence>
<keyword evidence="3" id="KW-0489">Methyltransferase</keyword>
<dbReference type="InterPro" id="IPR051537">
    <property type="entry name" value="DNA_Adenine_Mtase"/>
</dbReference>
<dbReference type="InterPro" id="IPR029063">
    <property type="entry name" value="SAM-dependent_MTases_sf"/>
</dbReference>
<dbReference type="GO" id="GO:0008170">
    <property type="term" value="F:N-methyltransferase activity"/>
    <property type="evidence" value="ECO:0007669"/>
    <property type="project" value="InterPro"/>
</dbReference>
<organism evidence="9 10">
    <name type="scientific">Aquipluma nitroreducens</name>
    <dbReference type="NCBI Taxonomy" id="2010828"/>
    <lineage>
        <taxon>Bacteria</taxon>
        <taxon>Pseudomonadati</taxon>
        <taxon>Bacteroidota</taxon>
        <taxon>Bacteroidia</taxon>
        <taxon>Marinilabiliales</taxon>
        <taxon>Prolixibacteraceae</taxon>
        <taxon>Aquipluma</taxon>
    </lineage>
</organism>
<name>A0A5K7SE27_9BACT</name>
<evidence type="ECO:0000256" key="5">
    <source>
        <dbReference type="ARBA" id="ARBA00022691"/>
    </source>
</evidence>
<dbReference type="GO" id="GO:0009007">
    <property type="term" value="F:site-specific DNA-methyltransferase (adenine-specific) activity"/>
    <property type="evidence" value="ECO:0007669"/>
    <property type="project" value="UniProtKB-EC"/>
</dbReference>
<dbReference type="PANTHER" id="PTHR42933">
    <property type="entry name" value="SLR6095 PROTEIN"/>
    <property type="match status" value="1"/>
</dbReference>
<evidence type="ECO:0000256" key="7">
    <source>
        <dbReference type="ARBA" id="ARBA00047942"/>
    </source>
</evidence>
<proteinExistence type="inferred from homology"/>
<evidence type="ECO:0000256" key="1">
    <source>
        <dbReference type="ARBA" id="ARBA00006594"/>
    </source>
</evidence>
<sequence length="235" mass="26803">MEQLKSFSSYISQIGHKYGLHSVFDDFLEMVICALSLGAKEDRYHEIVRNYEKPDAYLMAEAFGALVIEMDNKGEGLKDGFGDFYMEYLSYGRNGQFFTPEPICDMMARILNPAGFGERVADCCCGSGRMLLAAAKISRNALFFGADIDRTCAMMCLINLCLNGLLGEVCWMDTLMNRFYAGWRIELHPGKSVPYIREITEFESYMVLRLPEKKQELIDQQAPVTKVTQQLMFEF</sequence>
<dbReference type="AlphaFoldDB" id="A0A5K7SE27"/>
<evidence type="ECO:0000256" key="6">
    <source>
        <dbReference type="ARBA" id="ARBA00022747"/>
    </source>
</evidence>
<protein>
    <recommendedName>
        <fullName evidence="2">site-specific DNA-methyltransferase (adenine-specific)</fullName>
        <ecNumber evidence="2">2.1.1.72</ecNumber>
    </recommendedName>
</protein>
<gene>
    <name evidence="9" type="ORF">AQPE_4011</name>
</gene>
<evidence type="ECO:0000256" key="3">
    <source>
        <dbReference type="ARBA" id="ARBA00022603"/>
    </source>
</evidence>
<dbReference type="KEGG" id="anf:AQPE_4011"/>